<accession>A0A176RV81</accession>
<dbReference type="InterPro" id="IPR013430">
    <property type="entry name" value="Toxin_antidote_HigA"/>
</dbReference>
<dbReference type="EMBL" id="LUTY01002707">
    <property type="protein sequence ID" value="OAD19672.1"/>
    <property type="molecule type" value="Genomic_DNA"/>
</dbReference>
<dbReference type="CDD" id="cd00093">
    <property type="entry name" value="HTH_XRE"/>
    <property type="match status" value="1"/>
</dbReference>
<dbReference type="AlphaFoldDB" id="A0A176RV81"/>
<dbReference type="SUPFAM" id="SSF47413">
    <property type="entry name" value="lambda repressor-like DNA-binding domains"/>
    <property type="match status" value="1"/>
</dbReference>
<dbReference type="Gene3D" id="1.10.260.40">
    <property type="entry name" value="lambda repressor-like DNA-binding domains"/>
    <property type="match status" value="1"/>
</dbReference>
<sequence length="103" mass="11654">MNMHNPAHPGEILKELVLEPLELSITEAARHLGISRKTLSKVLNKRGAITPEMALRLEMAFGKPNATHWLRLQNAFDLWQTRQHSIDIQVIPFEVCHAGLLKA</sequence>
<evidence type="ECO:0000313" key="4">
    <source>
        <dbReference type="Proteomes" id="UP000076962"/>
    </source>
</evidence>
<feature type="domain" description="HTH cro/C1-type" evidence="2">
    <location>
        <begin position="23"/>
        <end position="69"/>
    </location>
</feature>
<keyword evidence="4" id="KW-1185">Reference proteome</keyword>
<dbReference type="PROSITE" id="PS50943">
    <property type="entry name" value="HTH_CROC1"/>
    <property type="match status" value="1"/>
</dbReference>
<protein>
    <submittedName>
        <fullName evidence="3">XRE family plasmid maintenance system antidote protein</fullName>
    </submittedName>
</protein>
<dbReference type="NCBIfam" id="TIGR02607">
    <property type="entry name" value="antidote_HigA"/>
    <property type="match status" value="1"/>
</dbReference>
<dbReference type="Pfam" id="PF01381">
    <property type="entry name" value="HTH_3"/>
    <property type="match status" value="1"/>
</dbReference>
<name>A0A176RV81_9GAMM</name>
<dbReference type="Proteomes" id="UP000076962">
    <property type="component" value="Unassembled WGS sequence"/>
</dbReference>
<evidence type="ECO:0000313" key="3">
    <source>
        <dbReference type="EMBL" id="OAD19672.1"/>
    </source>
</evidence>
<dbReference type="InterPro" id="IPR001387">
    <property type="entry name" value="Cro/C1-type_HTH"/>
</dbReference>
<dbReference type="GO" id="GO:0003677">
    <property type="term" value="F:DNA binding"/>
    <property type="evidence" value="ECO:0007669"/>
    <property type="project" value="UniProtKB-KW"/>
</dbReference>
<dbReference type="PATRIC" id="fig|1003181.4.peg.6176"/>
<proteinExistence type="predicted"/>
<keyword evidence="1" id="KW-0238">DNA-binding</keyword>
<gene>
    <name evidence="3" type="ORF">THIOM_004679</name>
</gene>
<dbReference type="PANTHER" id="PTHR36924">
    <property type="entry name" value="ANTITOXIN HIGA-1"/>
    <property type="match status" value="1"/>
</dbReference>
<reference evidence="3 4" key="1">
    <citation type="submission" date="2016-05" db="EMBL/GenBank/DDBJ databases">
        <title>Single-cell genome of chain-forming Candidatus Thiomargarita nelsonii and comparison to other large sulfur-oxidizing bacteria.</title>
        <authorList>
            <person name="Winkel M."/>
            <person name="Salman V."/>
            <person name="Woyke T."/>
            <person name="Schulz-Vogt H."/>
            <person name="Richter M."/>
            <person name="Flood B."/>
            <person name="Bailey J."/>
            <person name="Amann R."/>
            <person name="Mussmann M."/>
        </authorList>
    </citation>
    <scope>NUCLEOTIDE SEQUENCE [LARGE SCALE GENOMIC DNA]</scope>
    <source>
        <strain evidence="3 4">THI036</strain>
    </source>
</reference>
<dbReference type="PANTHER" id="PTHR36924:SF1">
    <property type="entry name" value="ANTITOXIN HIGA-1"/>
    <property type="match status" value="1"/>
</dbReference>
<organism evidence="3 4">
    <name type="scientific">Candidatus Thiomargarita nelsonii</name>
    <dbReference type="NCBI Taxonomy" id="1003181"/>
    <lineage>
        <taxon>Bacteria</taxon>
        <taxon>Pseudomonadati</taxon>
        <taxon>Pseudomonadota</taxon>
        <taxon>Gammaproteobacteria</taxon>
        <taxon>Thiotrichales</taxon>
        <taxon>Thiotrichaceae</taxon>
        <taxon>Thiomargarita</taxon>
    </lineage>
</organism>
<evidence type="ECO:0000259" key="2">
    <source>
        <dbReference type="PROSITE" id="PS50943"/>
    </source>
</evidence>
<dbReference type="InterPro" id="IPR010982">
    <property type="entry name" value="Lambda_DNA-bd_dom_sf"/>
</dbReference>
<evidence type="ECO:0000256" key="1">
    <source>
        <dbReference type="ARBA" id="ARBA00023125"/>
    </source>
</evidence>
<dbReference type="SMART" id="SM00530">
    <property type="entry name" value="HTH_XRE"/>
    <property type="match status" value="1"/>
</dbReference>
<comment type="caution">
    <text evidence="3">The sequence shown here is derived from an EMBL/GenBank/DDBJ whole genome shotgun (WGS) entry which is preliminary data.</text>
</comment>